<evidence type="ECO:0000259" key="5">
    <source>
        <dbReference type="Pfam" id="PF01494"/>
    </source>
</evidence>
<evidence type="ECO:0000313" key="7">
    <source>
        <dbReference type="Proteomes" id="UP000827284"/>
    </source>
</evidence>
<dbReference type="Pfam" id="PF01494">
    <property type="entry name" value="FAD_binding_3"/>
    <property type="match status" value="4"/>
</dbReference>
<accession>A0A9P3LW02</accession>
<dbReference type="InterPro" id="IPR002938">
    <property type="entry name" value="FAD-bd"/>
</dbReference>
<dbReference type="InterPro" id="IPR050562">
    <property type="entry name" value="FAD_mOase_fung"/>
</dbReference>
<organism evidence="6 7">
    <name type="scientific">Entomortierella parvispora</name>
    <dbReference type="NCBI Taxonomy" id="205924"/>
    <lineage>
        <taxon>Eukaryota</taxon>
        <taxon>Fungi</taxon>
        <taxon>Fungi incertae sedis</taxon>
        <taxon>Mucoromycota</taxon>
        <taxon>Mortierellomycotina</taxon>
        <taxon>Mortierellomycetes</taxon>
        <taxon>Mortierellales</taxon>
        <taxon>Mortierellaceae</taxon>
        <taxon>Entomortierella</taxon>
    </lineage>
</organism>
<evidence type="ECO:0000256" key="3">
    <source>
        <dbReference type="ARBA" id="ARBA00022827"/>
    </source>
</evidence>
<reference evidence="6" key="1">
    <citation type="submission" date="2021-11" db="EMBL/GenBank/DDBJ databases">
        <authorList>
            <person name="Herlambang A."/>
            <person name="Guo Y."/>
            <person name="Takashima Y."/>
            <person name="Nishizawa T."/>
        </authorList>
    </citation>
    <scope>NUCLEOTIDE SEQUENCE</scope>
    <source>
        <strain evidence="6">E1425</strain>
    </source>
</reference>
<proteinExistence type="inferred from homology"/>
<comment type="caution">
    <text evidence="6">The sequence shown here is derived from an EMBL/GenBank/DDBJ whole genome shotgun (WGS) entry which is preliminary data.</text>
</comment>
<name>A0A9P3LW02_9FUNG</name>
<keyword evidence="2" id="KW-0285">Flavoprotein</keyword>
<dbReference type="GO" id="GO:0071949">
    <property type="term" value="F:FAD binding"/>
    <property type="evidence" value="ECO:0007669"/>
    <property type="project" value="InterPro"/>
</dbReference>
<sequence length="1288" mass="144338">MIFERNPIIKPLGSAFAFGAVVAPILHQLGIYDEFCKASIVNHLAHMRDDNAKLDFIADFSPGEAFGGAEGRIISRPAFHEILYRGVPKKKIFLNKRILSVEDTENGVKIVCSDNSEYEGDLLVGCDGTNSAIRQNLYRRLKEQGCLPSSDDTALPYDKICLVGQTALLDVNLFQELKKEKCDMSIMVGAEKMFTWATFTTAYNTICWMVVKHLDKTSTKDRDTFKTSEWGPEAALAMCDEVRDLAVPNGPPGSTLGTLIDFTPKELISKVTLEEKVFQTWYSGRLVLVGDACHKLDPAGGVGATAGMQDALCLANWINVLPSLDERAVENIFQEYYMERYPVAIEYYEKSQMLAATNKKNLKGALVRFIRRRMPNWLWLIFLKKSIMHRPQASFLPPYKDVGTVPPAPQQSLIKTLFTSPPTRPRVLIVGAGISGLTLALLLEKAGVPYTLFERSFAARPLGSAFALGSRITPLLNQLGIYDDFCAASLINRFTYNRHEDGKLDYVSDFTAGAAFGGAEGRIISRPAFYEILYRGIPKEKILFNKRILSVKNTESGVKIVCSDSSEYEGDLIMGCDGTNSAVRQAMFSRLRDQGRLPPSDDTALPYDKICIVGQTPPLDVNVFPELKKEECEMHTMVGVEKMFTWATFTTAYDTICWMVVKHLDKTSMKDHDTFKTSEWGPEAAMAMCDEVRDFAIPNGPSGSTLGTLIDLTPKELISKVTLEEKVFQTWYSGRTVLIGDACHKLDPAGGVGATAGMQDAICLANWINVLPSLDERAVENIFQEYYLERYPIAIQYFESSQLLAASNKKNFKGAFARLFRRRMPNWLWTLFLKKVVLHRPQASFLPPYKDVGTVPPAPQRSLIKTRSAFSIASRVAPVLHQLGVYEDFRAASIVNHTIEVRDGNAKLDFVTDLSPTIAFGGADSRIVSRPAFYGMLFRRIPREKILFNKRILSVKEVENGVKIICSDNSEHEGDILVGCDGTNSSIRQNLYRRLKEEGRLPSSDDTALPYDMICIVGQTPPLDMNDFPELKKDTCDTNQMIGVENKYTWWTFTTGHKTICWMVTQHLDKTTMKDHDTFKTSEWGPEAAMAMCDEVRDFPIPNGPPGSTLGTLFDVTPKELISKVSLEEKVFQTWYSGRCVLIGDACHKLDPTGGSGATAAMHDAICLANWINVLPSLDVPTVEKTFQEYYLERYPLAVQYYEDTRRLATGNQKNLKGALFRMFRRNMPAWLWLRFLKKVVLHRPQASFIAPYEDVGTVPPVPQRSLIKTREILAAQGRQVYPLARPV</sequence>
<evidence type="ECO:0000313" key="6">
    <source>
        <dbReference type="EMBL" id="GJJ72577.1"/>
    </source>
</evidence>
<dbReference type="InterPro" id="IPR036188">
    <property type="entry name" value="FAD/NAD-bd_sf"/>
</dbReference>
<dbReference type="EMBL" id="BQFW01000007">
    <property type="protein sequence ID" value="GJJ72577.1"/>
    <property type="molecule type" value="Genomic_DNA"/>
</dbReference>
<dbReference type="SUPFAM" id="SSF51905">
    <property type="entry name" value="FAD/NAD(P)-binding domain"/>
    <property type="match status" value="3"/>
</dbReference>
<evidence type="ECO:0000256" key="1">
    <source>
        <dbReference type="ARBA" id="ARBA00007992"/>
    </source>
</evidence>
<keyword evidence="3" id="KW-0274">FAD</keyword>
<dbReference type="PANTHER" id="PTHR47356:SF2">
    <property type="entry name" value="FAD-BINDING DOMAIN-CONTAINING PROTEIN-RELATED"/>
    <property type="match status" value="1"/>
</dbReference>
<comment type="similarity">
    <text evidence="1">Belongs to the paxM FAD-dependent monooxygenase family.</text>
</comment>
<protein>
    <submittedName>
        <fullName evidence="6">Salicylate hydroxylase</fullName>
    </submittedName>
</protein>
<keyword evidence="4" id="KW-0560">Oxidoreductase</keyword>
<feature type="domain" description="FAD-binding" evidence="5">
    <location>
        <begin position="268"/>
        <end position="346"/>
    </location>
</feature>
<dbReference type="OrthoDB" id="655030at2759"/>
<evidence type="ECO:0000256" key="2">
    <source>
        <dbReference type="ARBA" id="ARBA00022630"/>
    </source>
</evidence>
<dbReference type="PANTHER" id="PTHR47356">
    <property type="entry name" value="FAD-DEPENDENT MONOOXYGENASE ASQG-RELATED"/>
    <property type="match status" value="1"/>
</dbReference>
<dbReference type="Proteomes" id="UP000827284">
    <property type="component" value="Unassembled WGS sequence"/>
</dbReference>
<feature type="domain" description="FAD-binding" evidence="5">
    <location>
        <begin position="717"/>
        <end position="798"/>
    </location>
</feature>
<gene>
    <name evidence="6" type="ORF">EMPS_04935</name>
</gene>
<dbReference type="Gene3D" id="3.50.50.60">
    <property type="entry name" value="FAD/NAD(P)-binding domain"/>
    <property type="match status" value="3"/>
</dbReference>
<feature type="domain" description="FAD-binding" evidence="5">
    <location>
        <begin position="426"/>
        <end position="587"/>
    </location>
</feature>
<feature type="domain" description="FAD-binding" evidence="5">
    <location>
        <begin position="1121"/>
        <end position="1170"/>
    </location>
</feature>
<reference evidence="6" key="2">
    <citation type="journal article" date="2022" name="Microbiol. Resour. Announc.">
        <title>Whole-Genome Sequence of Entomortierella parvispora E1425, a Mucoromycotan Fungus Associated with Burkholderiaceae-Related Endosymbiotic Bacteria.</title>
        <authorList>
            <person name="Herlambang A."/>
            <person name="Guo Y."/>
            <person name="Takashima Y."/>
            <person name="Narisawa K."/>
            <person name="Ohta H."/>
            <person name="Nishizawa T."/>
        </authorList>
    </citation>
    <scope>NUCLEOTIDE SEQUENCE</scope>
    <source>
        <strain evidence="6">E1425</strain>
    </source>
</reference>
<keyword evidence="7" id="KW-1185">Reference proteome</keyword>
<dbReference type="PRINTS" id="PR00420">
    <property type="entry name" value="RNGMNOXGNASE"/>
</dbReference>
<dbReference type="GO" id="GO:0004497">
    <property type="term" value="F:monooxygenase activity"/>
    <property type="evidence" value="ECO:0007669"/>
    <property type="project" value="InterPro"/>
</dbReference>
<evidence type="ECO:0000256" key="4">
    <source>
        <dbReference type="ARBA" id="ARBA00023002"/>
    </source>
</evidence>